<gene>
    <name evidence="2" type="ORF">PIB30_075143</name>
</gene>
<dbReference type="Gene3D" id="3.40.395.10">
    <property type="entry name" value="Adenoviral Proteinase, Chain A"/>
    <property type="match status" value="1"/>
</dbReference>
<dbReference type="InterPro" id="IPR038765">
    <property type="entry name" value="Papain-like_cys_pep_sf"/>
</dbReference>
<evidence type="ECO:0000313" key="2">
    <source>
        <dbReference type="EMBL" id="MED6187304.1"/>
    </source>
</evidence>
<proteinExistence type="predicted"/>
<name>A0ABU6WPQ7_9FABA</name>
<dbReference type="SUPFAM" id="SSF54001">
    <property type="entry name" value="Cysteine proteinases"/>
    <property type="match status" value="1"/>
</dbReference>
<sequence>MKVLIPKTEEVHFPTNEGEPPNVVCQPSQSIVEVIPIYPSQEVIDISSSSEDEQPPLIPKEEKANEHDVSSPSSRIKTDVLMSMNLDRARDDIPSFDLGVGEPLLTKQVIEDITEMDDQLKNNPGLLKTPEPTKSVSDIQIISLMCHVLNKQADEQFEKLIYCVPPEILQRMFEKYEHEWMDNEKRAHDIMALLFGPVLYFDHWWLYVLDVDQRNIVVIDSKNIKSPTPERTEMNKFASNILDQMLTWAGNPSIFNRGKTHWNQSYYEGTRVHNIQRWSEIELEEFRRKIVAKILLS</sequence>
<evidence type="ECO:0008006" key="4">
    <source>
        <dbReference type="Google" id="ProtNLM"/>
    </source>
</evidence>
<evidence type="ECO:0000313" key="3">
    <source>
        <dbReference type="Proteomes" id="UP001341840"/>
    </source>
</evidence>
<dbReference type="EMBL" id="JASCZI010182193">
    <property type="protein sequence ID" value="MED6187304.1"/>
    <property type="molecule type" value="Genomic_DNA"/>
</dbReference>
<protein>
    <recommendedName>
        <fullName evidence="4">Ubiquitin-like protease family profile domain-containing protein</fullName>
    </recommendedName>
</protein>
<dbReference type="Proteomes" id="UP001341840">
    <property type="component" value="Unassembled WGS sequence"/>
</dbReference>
<reference evidence="2 3" key="1">
    <citation type="journal article" date="2023" name="Plants (Basel)">
        <title>Bridging the Gap: Combining Genomics and Transcriptomics Approaches to Understand Stylosanthes scabra, an Orphan Legume from the Brazilian Caatinga.</title>
        <authorList>
            <person name="Ferreira-Neto J.R.C."/>
            <person name="da Silva M.D."/>
            <person name="Binneck E."/>
            <person name="de Melo N.F."/>
            <person name="da Silva R.H."/>
            <person name="de Melo A.L.T.M."/>
            <person name="Pandolfi V."/>
            <person name="Bustamante F.O."/>
            <person name="Brasileiro-Vidal A.C."/>
            <person name="Benko-Iseppon A.M."/>
        </authorList>
    </citation>
    <scope>NUCLEOTIDE SEQUENCE [LARGE SCALE GENOMIC DNA]</scope>
    <source>
        <tissue evidence="2">Leaves</tissue>
    </source>
</reference>
<evidence type="ECO:0000256" key="1">
    <source>
        <dbReference type="SAM" id="MobiDB-lite"/>
    </source>
</evidence>
<feature type="region of interest" description="Disordered" evidence="1">
    <location>
        <begin position="47"/>
        <end position="75"/>
    </location>
</feature>
<keyword evidence="3" id="KW-1185">Reference proteome</keyword>
<accession>A0ABU6WPQ7</accession>
<organism evidence="2 3">
    <name type="scientific">Stylosanthes scabra</name>
    <dbReference type="NCBI Taxonomy" id="79078"/>
    <lineage>
        <taxon>Eukaryota</taxon>
        <taxon>Viridiplantae</taxon>
        <taxon>Streptophyta</taxon>
        <taxon>Embryophyta</taxon>
        <taxon>Tracheophyta</taxon>
        <taxon>Spermatophyta</taxon>
        <taxon>Magnoliopsida</taxon>
        <taxon>eudicotyledons</taxon>
        <taxon>Gunneridae</taxon>
        <taxon>Pentapetalae</taxon>
        <taxon>rosids</taxon>
        <taxon>fabids</taxon>
        <taxon>Fabales</taxon>
        <taxon>Fabaceae</taxon>
        <taxon>Papilionoideae</taxon>
        <taxon>50 kb inversion clade</taxon>
        <taxon>dalbergioids sensu lato</taxon>
        <taxon>Dalbergieae</taxon>
        <taxon>Pterocarpus clade</taxon>
        <taxon>Stylosanthes</taxon>
    </lineage>
</organism>
<feature type="region of interest" description="Disordered" evidence="1">
    <location>
        <begin position="1"/>
        <end position="24"/>
    </location>
</feature>
<comment type="caution">
    <text evidence="2">The sequence shown here is derived from an EMBL/GenBank/DDBJ whole genome shotgun (WGS) entry which is preliminary data.</text>
</comment>
<feature type="compositionally biased region" description="Basic and acidic residues" evidence="1">
    <location>
        <begin position="59"/>
        <end position="69"/>
    </location>
</feature>